<name>A0A5K7WZL1_9BACL</name>
<evidence type="ECO:0000313" key="2">
    <source>
        <dbReference type="Proteomes" id="UP000326951"/>
    </source>
</evidence>
<dbReference type="EMBL" id="AP021853">
    <property type="protein sequence ID" value="BBN99169.1"/>
    <property type="molecule type" value="Genomic_DNA"/>
</dbReference>
<organism evidence="1 2">
    <name type="scientific">Sporolactobacillus terrae</name>
    <dbReference type="NCBI Taxonomy" id="269673"/>
    <lineage>
        <taxon>Bacteria</taxon>
        <taxon>Bacillati</taxon>
        <taxon>Bacillota</taxon>
        <taxon>Bacilli</taxon>
        <taxon>Bacillales</taxon>
        <taxon>Sporolactobacillaceae</taxon>
        <taxon>Sporolactobacillus</taxon>
    </lineage>
</organism>
<protein>
    <submittedName>
        <fullName evidence="1">Uncharacterized protein</fullName>
    </submittedName>
</protein>
<accession>A0A5K7WZL1</accession>
<evidence type="ECO:0000313" key="1">
    <source>
        <dbReference type="EMBL" id="BBN99169.1"/>
    </source>
</evidence>
<dbReference type="RefSeq" id="WP_152080552.1">
    <property type="nucleotide sequence ID" value="NZ_AP021853.1"/>
</dbReference>
<sequence>MSAVIKTIEKQLNKINHEIEHEEQSRQYTLDELKWNESRLKSLKEQRDELTTFLAENDPPRPEQ</sequence>
<dbReference type="Proteomes" id="UP000326951">
    <property type="component" value="Chromosome"/>
</dbReference>
<dbReference type="AlphaFoldDB" id="A0A5K7WZL1"/>
<proteinExistence type="predicted"/>
<reference evidence="1 2" key="1">
    <citation type="submission" date="2019-09" db="EMBL/GenBank/DDBJ databases">
        <title>Complete genome sequence of Sporolactobacillus terrae 70-3.</title>
        <authorList>
            <person name="Tanaka N."/>
            <person name="Shiwa Y."/>
            <person name="Fujita N."/>
            <person name="Tanasupawat S."/>
        </authorList>
    </citation>
    <scope>NUCLEOTIDE SEQUENCE [LARGE SCALE GENOMIC DNA]</scope>
    <source>
        <strain evidence="1 2">70-3</strain>
    </source>
</reference>
<gene>
    <name evidence="1" type="ORF">St703_18740</name>
</gene>